<name>A0A8J7C7R3_9CYAN</name>
<accession>A0A8J7C7R3</accession>
<organism evidence="1 2">
    <name type="scientific">Iningainema tapete BLCC-T55</name>
    <dbReference type="NCBI Taxonomy" id="2748662"/>
    <lineage>
        <taxon>Bacteria</taxon>
        <taxon>Bacillati</taxon>
        <taxon>Cyanobacteriota</taxon>
        <taxon>Cyanophyceae</taxon>
        <taxon>Nostocales</taxon>
        <taxon>Scytonemataceae</taxon>
        <taxon>Iningainema tapete</taxon>
    </lineage>
</organism>
<comment type="caution">
    <text evidence="1">The sequence shown here is derived from an EMBL/GenBank/DDBJ whole genome shotgun (WGS) entry which is preliminary data.</text>
</comment>
<protein>
    <submittedName>
        <fullName evidence="1">Uncharacterized protein</fullName>
    </submittedName>
</protein>
<evidence type="ECO:0000313" key="2">
    <source>
        <dbReference type="Proteomes" id="UP000629098"/>
    </source>
</evidence>
<evidence type="ECO:0000313" key="1">
    <source>
        <dbReference type="EMBL" id="MBD2773611.1"/>
    </source>
</evidence>
<dbReference type="AlphaFoldDB" id="A0A8J7C7R3"/>
<keyword evidence="2" id="KW-1185">Reference proteome</keyword>
<proteinExistence type="predicted"/>
<dbReference type="RefSeq" id="WP_190829622.1">
    <property type="nucleotide sequence ID" value="NZ_CAWPPI010000057.1"/>
</dbReference>
<gene>
    <name evidence="1" type="ORF">ICL16_16410</name>
</gene>
<sequence>MNPNNEINQQMLSEQAIDEIVEAQVDDDSAWESPIHVNQKQTSVSISGELAAKAVFFAGLHRETNVESWLTRVIQERLELEEAAFREIKGDLARNSGK</sequence>
<dbReference type="EMBL" id="JACXAE010000057">
    <property type="protein sequence ID" value="MBD2773611.1"/>
    <property type="molecule type" value="Genomic_DNA"/>
</dbReference>
<reference evidence="1" key="1">
    <citation type="submission" date="2020-09" db="EMBL/GenBank/DDBJ databases">
        <title>Iningainema tapete sp. nov. (Scytonemataceae, Cyanobacteria) from greenhouses in central Florida (USA) produces two types of nodularin with biosynthetic potential for microcystin-LR and anabaenopeptins.</title>
        <authorList>
            <person name="Berthold D.E."/>
            <person name="Lefler F.W."/>
            <person name="Huang I.-S."/>
            <person name="Abdulla H."/>
            <person name="Zimba P.V."/>
            <person name="Laughinghouse H.D. IV."/>
        </authorList>
    </citation>
    <scope>NUCLEOTIDE SEQUENCE</scope>
    <source>
        <strain evidence="1">BLCCT55</strain>
    </source>
</reference>
<dbReference type="Proteomes" id="UP000629098">
    <property type="component" value="Unassembled WGS sequence"/>
</dbReference>